<dbReference type="InterPro" id="IPR036397">
    <property type="entry name" value="RNaseH_sf"/>
</dbReference>
<dbReference type="EMBL" id="JAKLTN010000001">
    <property type="protein sequence ID" value="MCG2575683.1"/>
    <property type="molecule type" value="Genomic_DNA"/>
</dbReference>
<dbReference type="InterPro" id="IPR012337">
    <property type="entry name" value="RNaseH-like_sf"/>
</dbReference>
<proteinExistence type="predicted"/>
<evidence type="ECO:0000313" key="1">
    <source>
        <dbReference type="EMBL" id="MCG2575683.1"/>
    </source>
</evidence>
<accession>A0ABS9JXP1</accession>
<evidence type="ECO:0008006" key="3">
    <source>
        <dbReference type="Google" id="ProtNLM"/>
    </source>
</evidence>
<evidence type="ECO:0000313" key="2">
    <source>
        <dbReference type="Proteomes" id="UP001165384"/>
    </source>
</evidence>
<reference evidence="1" key="1">
    <citation type="submission" date="2022-01" db="EMBL/GenBank/DDBJ databases">
        <authorList>
            <person name="Jo J.-H."/>
            <person name="Im W.-T."/>
        </authorList>
    </citation>
    <scope>NUCLEOTIDE SEQUENCE</scope>
    <source>
        <strain evidence="1">XY25</strain>
    </source>
</reference>
<comment type="caution">
    <text evidence="1">The sequence shown here is derived from an EMBL/GenBank/DDBJ whole genome shotgun (WGS) entry which is preliminary data.</text>
</comment>
<dbReference type="Gene3D" id="3.30.420.10">
    <property type="entry name" value="Ribonuclease H-like superfamily/Ribonuclease H"/>
    <property type="match status" value="1"/>
</dbReference>
<dbReference type="SUPFAM" id="SSF53098">
    <property type="entry name" value="Ribonuclease H-like"/>
    <property type="match status" value="1"/>
</dbReference>
<gene>
    <name evidence="1" type="ORF">LZ012_01600</name>
</gene>
<dbReference type="Proteomes" id="UP001165384">
    <property type="component" value="Unassembled WGS sequence"/>
</dbReference>
<organism evidence="1 2">
    <name type="scientific">Dechloromonas hankyongensis</name>
    <dbReference type="NCBI Taxonomy" id="2908002"/>
    <lineage>
        <taxon>Bacteria</taxon>
        <taxon>Pseudomonadati</taxon>
        <taxon>Pseudomonadota</taxon>
        <taxon>Betaproteobacteria</taxon>
        <taxon>Rhodocyclales</taxon>
        <taxon>Azonexaceae</taxon>
        <taxon>Dechloromonas</taxon>
    </lineage>
</organism>
<protein>
    <recommendedName>
        <fullName evidence="3">Exonuclease domain-containing protein</fullName>
    </recommendedName>
</protein>
<dbReference type="RefSeq" id="WP_275706845.1">
    <property type="nucleotide sequence ID" value="NZ_JAKLTN010000001.1"/>
</dbReference>
<keyword evidence="2" id="KW-1185">Reference proteome</keyword>
<name>A0ABS9JXP1_9RHOO</name>
<sequence>MIQPAIIDIEASGFGRGSYPIEVGYYLPNGRAYCTLIAPEPEWTHWDESAEQVHGIRRDILLAKGKPAVEVCLDLNRQLRGQFIYCDAWSYDYVWLGKLYDAAGLVPTFTLKDIRDLLGDCEKTLWQATRAAVELRLQLRRHRASSDARMLFETLLEARQRCGRHGI</sequence>